<evidence type="ECO:0000313" key="2">
    <source>
        <dbReference type="EMBL" id="AAF10065.1"/>
    </source>
</evidence>
<dbReference type="Proteomes" id="UP000002524">
    <property type="component" value="Chromosome 1"/>
</dbReference>
<dbReference type="SMART" id="SM00671">
    <property type="entry name" value="SEL1"/>
    <property type="match status" value="2"/>
</dbReference>
<reference evidence="2 3" key="1">
    <citation type="journal article" date="1999" name="Science">
        <title>Genome sequence of the radioresistant bacterium Deinococcus radiodurans R1.</title>
        <authorList>
            <person name="White O."/>
            <person name="Eisen J.A."/>
            <person name="Heidelberg J.F."/>
            <person name="Hickey E.K."/>
            <person name="Peterson J.D."/>
            <person name="Dodson R.J."/>
            <person name="Haft D.H."/>
            <person name="Gwinn M.L."/>
            <person name="Nelson W.C."/>
            <person name="Richardson D.L."/>
            <person name="Moffat K.S."/>
            <person name="Qin H."/>
            <person name="Jiang L."/>
            <person name="Pamphile W."/>
            <person name="Crosby M."/>
            <person name="Shen M."/>
            <person name="Vamathevan J.J."/>
            <person name="Lam P."/>
            <person name="McDonald L."/>
            <person name="Utterback T."/>
            <person name="Zalewski C."/>
            <person name="Makarova K.S."/>
            <person name="Aravind L."/>
            <person name="Daly M.J."/>
            <person name="Minton K.W."/>
            <person name="Fleischmann R.D."/>
            <person name="Ketchum K.A."/>
            <person name="Nelson K.E."/>
            <person name="Salzberg S."/>
            <person name="Smith H.O."/>
            <person name="Venter J.C."/>
            <person name="Fraser C.M."/>
        </authorList>
    </citation>
    <scope>NUCLEOTIDE SEQUENCE [LARGE SCALE GENOMIC DNA]</scope>
    <source>
        <strain evidence="3">ATCC 13939 / DSM 20539 / JCM 16871 / LMG 4051 / NBRC 15346 / NCIMB 9279 / R1 / VKM B-1422</strain>
    </source>
</reference>
<evidence type="ECO:0000256" key="1">
    <source>
        <dbReference type="SAM" id="SignalP"/>
    </source>
</evidence>
<dbReference type="InterPro" id="IPR011990">
    <property type="entry name" value="TPR-like_helical_dom_sf"/>
</dbReference>
<dbReference type="KEGG" id="dra:DR_0484"/>
<dbReference type="InParanoid" id="Q9RX31"/>
<dbReference type="PIR" id="G75514">
    <property type="entry name" value="G75514"/>
</dbReference>
<dbReference type="Pfam" id="PF08238">
    <property type="entry name" value="Sel1"/>
    <property type="match status" value="2"/>
</dbReference>
<dbReference type="STRING" id="243230.DR_0484"/>
<dbReference type="HOGENOM" id="CLU_835963_0_0_0"/>
<organism evidence="2 3">
    <name type="scientific">Deinococcus radiodurans (strain ATCC 13939 / DSM 20539 / JCM 16871 / CCUG 27074 / LMG 4051 / NBRC 15346 / NCIMB 9279 / VKM B-1422 / R1)</name>
    <dbReference type="NCBI Taxonomy" id="243230"/>
    <lineage>
        <taxon>Bacteria</taxon>
        <taxon>Thermotogati</taxon>
        <taxon>Deinococcota</taxon>
        <taxon>Deinococci</taxon>
        <taxon>Deinococcales</taxon>
        <taxon>Deinococcaceae</taxon>
        <taxon>Deinococcus</taxon>
    </lineage>
</organism>
<accession>Q9RX31</accession>
<dbReference type="OrthoDB" id="8561742at2"/>
<dbReference type="PaxDb" id="243230-DR_0484"/>
<dbReference type="PATRIC" id="fig|243230.17.peg.663"/>
<sequence>MKRLLLALCLSGFASAQTTFPLPGQAAKYPLTTRITPAEAQAFARVLDVGLGKVEVQRLPGWRTKLAARAKAGDPLAQFMYARTYDLFTTGQGTPQDARVAMQWYTKAADQKFASAELFLFNVYEYSLLGQPKNPRLAARYLQRAYQHSGGSVRAEAALELARQTNPEREDFRLPGFQPSAKQTRAYLEEILKLEPKDTTALDWLMGIYLDSHDYSRALEMARRTDNSAMWVQMALVLADDHPGFPAQPKLAATFLKRRLAAVKNDKGEAESTLYLLMQLECEKKISRADYQNVFDPAVYQRYLTWRVGCRV</sequence>
<evidence type="ECO:0000313" key="3">
    <source>
        <dbReference type="Proteomes" id="UP000002524"/>
    </source>
</evidence>
<dbReference type="EMBL" id="AE000513">
    <property type="protein sequence ID" value="AAF10065.1"/>
    <property type="molecule type" value="Genomic_DNA"/>
</dbReference>
<keyword evidence="1" id="KW-0732">Signal</keyword>
<evidence type="ECO:0008006" key="4">
    <source>
        <dbReference type="Google" id="ProtNLM"/>
    </source>
</evidence>
<dbReference type="EnsemblBacteria" id="AAF10065">
    <property type="protein sequence ID" value="AAF10065"/>
    <property type="gene ID" value="DR_0484"/>
</dbReference>
<dbReference type="AlphaFoldDB" id="Q9RX31"/>
<keyword evidence="3" id="KW-1185">Reference proteome</keyword>
<proteinExistence type="predicted"/>
<dbReference type="InterPro" id="IPR006597">
    <property type="entry name" value="Sel1-like"/>
</dbReference>
<dbReference type="Gene3D" id="1.25.40.10">
    <property type="entry name" value="Tetratricopeptide repeat domain"/>
    <property type="match status" value="1"/>
</dbReference>
<dbReference type="GeneID" id="69516720"/>
<dbReference type="SUPFAM" id="SSF81901">
    <property type="entry name" value="HCP-like"/>
    <property type="match status" value="1"/>
</dbReference>
<gene>
    <name evidence="2" type="ordered locus">DR_0484</name>
</gene>
<feature type="chain" id="PRO_5009974316" description="Sel1 repeat family protein" evidence="1">
    <location>
        <begin position="17"/>
        <end position="312"/>
    </location>
</feature>
<name>Q9RX31_DEIRA</name>
<protein>
    <recommendedName>
        <fullName evidence="4">Sel1 repeat family protein</fullName>
    </recommendedName>
</protein>
<feature type="signal peptide" evidence="1">
    <location>
        <begin position="1"/>
        <end position="16"/>
    </location>
</feature>
<dbReference type="RefSeq" id="WP_010887129.1">
    <property type="nucleotide sequence ID" value="NC_001263.1"/>
</dbReference>
<dbReference type="eggNOG" id="COG0790">
    <property type="taxonomic scope" value="Bacteria"/>
</dbReference>